<accession>A0ABS7GKP3</accession>
<evidence type="ECO:0000313" key="1">
    <source>
        <dbReference type="EMBL" id="MBW8687966.1"/>
    </source>
</evidence>
<organism evidence="1 2">
    <name type="scientific">Chitinophaga rhizophila</name>
    <dbReference type="NCBI Taxonomy" id="2866212"/>
    <lineage>
        <taxon>Bacteria</taxon>
        <taxon>Pseudomonadati</taxon>
        <taxon>Bacteroidota</taxon>
        <taxon>Chitinophagia</taxon>
        <taxon>Chitinophagales</taxon>
        <taxon>Chitinophagaceae</taxon>
        <taxon>Chitinophaga</taxon>
    </lineage>
</organism>
<dbReference type="Proteomes" id="UP000812961">
    <property type="component" value="Unassembled WGS sequence"/>
</dbReference>
<sequence length="101" mass="11643">MLLGVFIFNTTPRAFIHQFFSHHDTDDDTTSVIRYGTTLSEKHVHCGFLQIEPEAYQHASLSYYMLVHEVIWHFPPPVIPVIGHVIHRILSPRAPPVTWIA</sequence>
<gene>
    <name evidence="1" type="ORF">K1Y79_26750</name>
</gene>
<reference evidence="1 2" key="1">
    <citation type="submission" date="2021-08" db="EMBL/GenBank/DDBJ databases">
        <title>The genome sequence of Chitinophaga sp. B61.</title>
        <authorList>
            <person name="Zhang X."/>
        </authorList>
    </citation>
    <scope>NUCLEOTIDE SEQUENCE [LARGE SCALE GENOMIC DNA]</scope>
    <source>
        <strain evidence="1 2">B61</strain>
    </source>
</reference>
<dbReference type="EMBL" id="JAICCF010000006">
    <property type="protein sequence ID" value="MBW8687966.1"/>
    <property type="molecule type" value="Genomic_DNA"/>
</dbReference>
<keyword evidence="2" id="KW-1185">Reference proteome</keyword>
<name>A0ABS7GKP3_9BACT</name>
<proteinExistence type="predicted"/>
<evidence type="ECO:0000313" key="2">
    <source>
        <dbReference type="Proteomes" id="UP000812961"/>
    </source>
</evidence>
<protein>
    <submittedName>
        <fullName evidence="1">Uncharacterized protein</fullName>
    </submittedName>
</protein>
<comment type="caution">
    <text evidence="1">The sequence shown here is derived from an EMBL/GenBank/DDBJ whole genome shotgun (WGS) entry which is preliminary data.</text>
</comment>